<keyword evidence="3 10" id="KW-0227">DNA damage</keyword>
<evidence type="ECO:0000256" key="1">
    <source>
        <dbReference type="ARBA" id="ARBA00022722"/>
    </source>
</evidence>
<evidence type="ECO:0000256" key="2">
    <source>
        <dbReference type="ARBA" id="ARBA00022741"/>
    </source>
</evidence>
<reference evidence="13 14" key="1">
    <citation type="submission" date="2019-11" db="EMBL/GenBank/DDBJ databases">
        <authorList>
            <person name="Jiang L.-Q."/>
        </authorList>
    </citation>
    <scope>NUCLEOTIDE SEQUENCE [LARGE SCALE GENOMIC DNA]</scope>
    <source>
        <strain evidence="13 14">YIM 132087</strain>
    </source>
</reference>
<accession>A0A7K1FEY8</accession>
<evidence type="ECO:0000256" key="11">
    <source>
        <dbReference type="SAM" id="MobiDB-lite"/>
    </source>
</evidence>
<comment type="miscellaneous">
    <text evidence="10">In the RecBCD complex, RecB has a slow 3'-5' helicase, an exonuclease activity and loads RecA onto ssDNA, RecD has a fast 5'-3' helicase activity, while RecC stimulates the ATPase and processivity of the RecB helicase and contributes to recognition of the Chi site.</text>
</comment>
<proteinExistence type="inferred from homology"/>
<dbReference type="Proteomes" id="UP000460221">
    <property type="component" value="Unassembled WGS sequence"/>
</dbReference>
<dbReference type="HAMAP" id="MF_01486">
    <property type="entry name" value="RecC"/>
    <property type="match status" value="1"/>
</dbReference>
<dbReference type="PANTHER" id="PTHR30591:SF1">
    <property type="entry name" value="RECBCD ENZYME SUBUNIT RECC"/>
    <property type="match status" value="1"/>
</dbReference>
<keyword evidence="4 10" id="KW-0378">Hydrolase</keyword>
<dbReference type="RefSeq" id="WP_154766686.1">
    <property type="nucleotide sequence ID" value="NZ_WLYK01000001.1"/>
</dbReference>
<gene>
    <name evidence="10 13" type="primary">recC</name>
    <name evidence="13" type="ORF">GIS00_01695</name>
</gene>
<organism evidence="13 14">
    <name type="scientific">Nakamurella alba</name>
    <dbReference type="NCBI Taxonomy" id="2665158"/>
    <lineage>
        <taxon>Bacteria</taxon>
        <taxon>Bacillati</taxon>
        <taxon>Actinomycetota</taxon>
        <taxon>Actinomycetes</taxon>
        <taxon>Nakamurellales</taxon>
        <taxon>Nakamurellaceae</taxon>
        <taxon>Nakamurella</taxon>
    </lineage>
</organism>
<feature type="domain" description="RecC C-terminal" evidence="12">
    <location>
        <begin position="786"/>
        <end position="1014"/>
    </location>
</feature>
<dbReference type="Pfam" id="PF04257">
    <property type="entry name" value="Exonuc_V_gamma"/>
    <property type="match status" value="1"/>
</dbReference>
<dbReference type="GO" id="GO:0003678">
    <property type="term" value="F:DNA helicase activity"/>
    <property type="evidence" value="ECO:0007669"/>
    <property type="project" value="UniProtKB-UniRule"/>
</dbReference>
<comment type="function">
    <text evidence="10">A helicase/nuclease that prepares dsDNA breaks (DSB) for recombinational DNA repair. Binds to DSBs and unwinds DNA via a highly rapid and processive ATP-dependent bidirectional helicase activity. Unwinds dsDNA until it encounters a Chi (crossover hotspot instigator) sequence from the 3' direction. Cuts ssDNA a few nucleotides 3' to the Chi site. The properties and activities of the enzyme are changed at Chi. The Chi-altered holoenzyme produces a long 3'-ssDNA overhang and facilitates RecA-binding to the ssDNA for homologous DNA recombination and repair. Holoenzyme degrades any linearized DNA that is unable to undergo homologous recombination. In the holoenzyme this subunit recognizes the wild-type Chi sequence, and when added to isolated RecB increases its ATP-dependent helicase processivity.</text>
</comment>
<dbReference type="GO" id="GO:0005524">
    <property type="term" value="F:ATP binding"/>
    <property type="evidence" value="ECO:0007669"/>
    <property type="project" value="UniProtKB-UniRule"/>
</dbReference>
<evidence type="ECO:0000256" key="7">
    <source>
        <dbReference type="ARBA" id="ARBA00022840"/>
    </source>
</evidence>
<dbReference type="GO" id="GO:0000724">
    <property type="term" value="P:double-strand break repair via homologous recombination"/>
    <property type="evidence" value="ECO:0007669"/>
    <property type="project" value="UniProtKB-UniRule"/>
</dbReference>
<dbReference type="InterPro" id="IPR041500">
    <property type="entry name" value="RecC_C"/>
</dbReference>
<dbReference type="GO" id="GO:0009338">
    <property type="term" value="C:exodeoxyribonuclease V complex"/>
    <property type="evidence" value="ECO:0007669"/>
    <property type="project" value="InterPro"/>
</dbReference>
<dbReference type="Pfam" id="PF17946">
    <property type="entry name" value="RecC_C"/>
    <property type="match status" value="1"/>
</dbReference>
<dbReference type="InterPro" id="IPR011335">
    <property type="entry name" value="Restrct_endonuc-II-like"/>
</dbReference>
<evidence type="ECO:0000256" key="6">
    <source>
        <dbReference type="ARBA" id="ARBA00022839"/>
    </source>
</evidence>
<keyword evidence="2 10" id="KW-0547">Nucleotide-binding</keyword>
<keyword evidence="5 10" id="KW-0347">Helicase</keyword>
<dbReference type="InterPro" id="IPR006697">
    <property type="entry name" value="RecC"/>
</dbReference>
<dbReference type="Gene3D" id="3.40.50.10930">
    <property type="match status" value="1"/>
</dbReference>
<sequence>MALHVHRSERADGLVDGLAGVLAEPLPDVFADDVVAVPARGMERWLMQQLSHRLGAVTGERREAGVCAAIRFPSPGAVFAGLVLGTEDDPWSPERAVWPLLEVIDLAATDPWCAALGRHIGAVDAPDSSAPGAVIPVSEGPDAIEERRSRRYSVALRLARLFSSYAMNRPAVIEDWANGGSGDGLGAALPADLAWQPRLWRLLADRIGAPDPAARLAAPLRIDLPQRVSFFGLTRIPAAHRTLLHTLARDRDVHLWLTHPSPAQWGRDAVRHPLLRSLGRESRELEEVLAAGDATHHPAPAPRRSLLGGLQRGIRDDVAPDGGALPPDGTVQVHACHGPARQVEVLREVLVGLLAADPTLEPRDILVACPDIETFAPLLTAAFGLSEIVGEDGHPGHRLRVKLADRSLQQTNPLFGVAAALLELAGSRVTASQVLDLLARPVVRRRFGLREDDVEVLADWVAESGVRWGLDAASREPFTMETVRENTWRAGLDRILLGVAGGPGSMVAGALALDEVGSSEILLAGRLAEAIDRIDAVLEVFDGEHEVQEWLRLLPDAVESLADVPTGDRWQQAQLRRECADVLDHADGAPIRLRLGDVRSLLADRLAGRPTRANFRTGTLTVCTMVPMRSVPHRVVCLLGLDDGVFPRRAYPDGDDVLARDRRPGERDPRTEDRQLVLDALMAASDAVVITYSGADERTGARRPPAVPLGEILDTVRSLTGLEEDELVVRHPLQPFDPRNVTPGALAPGRPFSHDPSAVEAARASVGRRGAPLAFTGTVLPPADVTDVALDELVRMLTAPARAYLRQRLGVWWPDDEEDPDGGDAVAAELKGLSAWKVGDRMLQARLDGVPMEVCRERELARGELPPGRIGVGRVDEFAAEVEELVEGTVPLRSGPPRTIDVDIPLGDGRVVRGSIPGVYGSCIVRVSYSSEKPKQRLQAWIELLALSAALPGGGWTAVGARKATGRPMKAMLPAVDAADAVALLEELVAIRDLGMQVPLPAPPATAAVYAGARLTGEGVVEATRAAEDAWSKKFGDAVTDGNQRIWRTGQLDELTGTQLELGGLGVAADDPRLVGEHTSFGRLARIVWEPLLTRERRMPL</sequence>
<keyword evidence="7 10" id="KW-0067">ATP-binding</keyword>
<keyword evidence="1 10" id="KW-0540">Nuclease</keyword>
<dbReference type="PANTHER" id="PTHR30591">
    <property type="entry name" value="RECBCD ENZYME SUBUNIT RECC"/>
    <property type="match status" value="1"/>
</dbReference>
<evidence type="ECO:0000256" key="4">
    <source>
        <dbReference type="ARBA" id="ARBA00022801"/>
    </source>
</evidence>
<evidence type="ECO:0000256" key="9">
    <source>
        <dbReference type="ARBA" id="ARBA00023204"/>
    </source>
</evidence>
<name>A0A7K1FEY8_9ACTN</name>
<evidence type="ECO:0000313" key="13">
    <source>
        <dbReference type="EMBL" id="MTD12658.1"/>
    </source>
</evidence>
<evidence type="ECO:0000259" key="12">
    <source>
        <dbReference type="Pfam" id="PF17946"/>
    </source>
</evidence>
<dbReference type="InterPro" id="IPR013986">
    <property type="entry name" value="DExx_box_DNA_helicase_dom_sf"/>
</dbReference>
<evidence type="ECO:0000256" key="10">
    <source>
        <dbReference type="HAMAP-Rule" id="MF_01486"/>
    </source>
</evidence>
<keyword evidence="8 10" id="KW-0238">DNA-binding</keyword>
<evidence type="ECO:0000256" key="3">
    <source>
        <dbReference type="ARBA" id="ARBA00022763"/>
    </source>
</evidence>
<keyword evidence="14" id="KW-1185">Reference proteome</keyword>
<keyword evidence="6 10" id="KW-0269">Exonuclease</keyword>
<protein>
    <recommendedName>
        <fullName evidence="10">RecBCD enzyme subunit RecC</fullName>
    </recommendedName>
    <alternativeName>
        <fullName evidence="10">Exonuclease V subunit RecC</fullName>
        <shortName evidence="10">ExoV subunit RecC</shortName>
    </alternativeName>
    <alternativeName>
        <fullName evidence="10">Helicase/nuclease RecBCD subunit RecC</fullName>
    </alternativeName>
</protein>
<keyword evidence="9 10" id="KW-0234">DNA repair</keyword>
<dbReference type="Gene3D" id="1.10.10.990">
    <property type="match status" value="1"/>
</dbReference>
<comment type="caution">
    <text evidence="13">The sequence shown here is derived from an EMBL/GenBank/DDBJ whole genome shotgun (WGS) entry which is preliminary data.</text>
</comment>
<dbReference type="SUPFAM" id="SSF52980">
    <property type="entry name" value="Restriction endonuclease-like"/>
    <property type="match status" value="1"/>
</dbReference>
<dbReference type="InterPro" id="IPR027417">
    <property type="entry name" value="P-loop_NTPase"/>
</dbReference>
<dbReference type="SUPFAM" id="SSF52540">
    <property type="entry name" value="P-loop containing nucleoside triphosphate hydrolases"/>
    <property type="match status" value="2"/>
</dbReference>
<dbReference type="GO" id="GO:0008854">
    <property type="term" value="F:exodeoxyribonuclease V activity"/>
    <property type="evidence" value="ECO:0007669"/>
    <property type="project" value="InterPro"/>
</dbReference>
<evidence type="ECO:0000313" key="14">
    <source>
        <dbReference type="Proteomes" id="UP000460221"/>
    </source>
</evidence>
<dbReference type="GO" id="GO:0003677">
    <property type="term" value="F:DNA binding"/>
    <property type="evidence" value="ECO:0007669"/>
    <property type="project" value="UniProtKB-UniRule"/>
</dbReference>
<dbReference type="Gene3D" id="1.10.10.160">
    <property type="match status" value="1"/>
</dbReference>
<feature type="compositionally biased region" description="Basic and acidic residues" evidence="11">
    <location>
        <begin position="657"/>
        <end position="672"/>
    </location>
</feature>
<evidence type="ECO:0000256" key="5">
    <source>
        <dbReference type="ARBA" id="ARBA00022806"/>
    </source>
</evidence>
<dbReference type="EMBL" id="WLYK01000001">
    <property type="protein sequence ID" value="MTD12658.1"/>
    <property type="molecule type" value="Genomic_DNA"/>
</dbReference>
<evidence type="ECO:0000256" key="8">
    <source>
        <dbReference type="ARBA" id="ARBA00023125"/>
    </source>
</evidence>
<feature type="region of interest" description="Disordered" evidence="11">
    <location>
        <begin position="652"/>
        <end position="672"/>
    </location>
</feature>
<dbReference type="PIRSF" id="PIRSF000980">
    <property type="entry name" value="RecC"/>
    <property type="match status" value="1"/>
</dbReference>
<dbReference type="AlphaFoldDB" id="A0A7K1FEY8"/>
<dbReference type="Gene3D" id="3.40.50.300">
    <property type="entry name" value="P-loop containing nucleotide triphosphate hydrolases"/>
    <property type="match status" value="2"/>
</dbReference>
<dbReference type="NCBIfam" id="TIGR01450">
    <property type="entry name" value="recC"/>
    <property type="match status" value="1"/>
</dbReference>
<comment type="similarity">
    <text evidence="10">Belongs to the RecC family.</text>
</comment>
<comment type="subunit">
    <text evidence="10">Heterotrimer of RecB, RecC and RecD. All subunits contribute to DNA-binding.</text>
</comment>